<evidence type="ECO:0000256" key="1">
    <source>
        <dbReference type="SAM" id="MobiDB-lite"/>
    </source>
</evidence>
<evidence type="ECO:0000313" key="3">
    <source>
        <dbReference type="EMBL" id="GAA0678143.1"/>
    </source>
</evidence>
<keyword evidence="4" id="KW-1185">Reference proteome</keyword>
<dbReference type="Pfam" id="PF18911">
    <property type="entry name" value="PKD_4"/>
    <property type="match status" value="1"/>
</dbReference>
<feature type="domain" description="PKD" evidence="2">
    <location>
        <begin position="380"/>
        <end position="468"/>
    </location>
</feature>
<dbReference type="InterPro" id="IPR035986">
    <property type="entry name" value="PKD_dom_sf"/>
</dbReference>
<dbReference type="InterPro" id="IPR022409">
    <property type="entry name" value="PKD/Chitinase_dom"/>
</dbReference>
<protein>
    <recommendedName>
        <fullName evidence="2">PKD domain-containing protein</fullName>
    </recommendedName>
</protein>
<comment type="caution">
    <text evidence="3">The sequence shown here is derived from an EMBL/GenBank/DDBJ whole genome shotgun (WGS) entry which is preliminary data.</text>
</comment>
<dbReference type="InterPro" id="IPR013783">
    <property type="entry name" value="Ig-like_fold"/>
</dbReference>
<dbReference type="SUPFAM" id="SSF49299">
    <property type="entry name" value="PKD domain"/>
    <property type="match status" value="1"/>
</dbReference>
<feature type="compositionally biased region" description="Polar residues" evidence="1">
    <location>
        <begin position="504"/>
        <end position="537"/>
    </location>
</feature>
<sequence>MYTIRDLDRDRALARGQFDAGTDRRDVTVKLAPPITRDIEVAVSLYPPEGGSSLARDTAEVSVSGDTAFLDGMSVTRVDAEPDAGFNYPYFLYAPTVVEGESGGPVLVEPNNTGSATDDFEKHEEDARLVASRGLSRDISDRLGVPMLVPVFPRPRSDPVDGDHYVHQLDRDTMLLDDGPLERVDLQLLRMVDHARERLAEESFPVGEDIILNGFSASGNFVDRFTLLHPDRVLSVTAGGLNGMAMLPLEEAKGRTLNFHVGVADVEELTGEPFDPEALDEVNQFLYMGSEDANDTIPYTDAWTSDELRETALSVYGEEMIEDRFPYCQTAYERAGIDAQFRVYDGAGHTPRPALEDIVAFHRLSIDGEDVSDFGERLGLRASVRHIPTTPDVGETIEFDATESEPPRGEILAYTWQFEDGETAAGPVVEHAFDQPGEYTVTLTVVDDAGRAAEAETAVRVPVQVTESDPGDDGVADAPENESDVGDGVENRTAEGSREDQTADDSTPNQTGDDSTPNQTGDGSTPNQTADDSTPNQTDDDSTGNRTTDRNTTSDEDSETDDADVGDSETPGFGIEAAVASVGGLAYALDRRVNDDAEE</sequence>
<dbReference type="CDD" id="cd00146">
    <property type="entry name" value="PKD"/>
    <property type="match status" value="1"/>
</dbReference>
<dbReference type="Gene3D" id="3.40.50.1820">
    <property type="entry name" value="alpha/beta hydrolase"/>
    <property type="match status" value="1"/>
</dbReference>
<reference evidence="3 4" key="1">
    <citation type="journal article" date="2019" name="Int. J. Syst. Evol. Microbiol.">
        <title>The Global Catalogue of Microorganisms (GCM) 10K type strain sequencing project: providing services to taxonomists for standard genome sequencing and annotation.</title>
        <authorList>
            <consortium name="The Broad Institute Genomics Platform"/>
            <consortium name="The Broad Institute Genome Sequencing Center for Infectious Disease"/>
            <person name="Wu L."/>
            <person name="Ma J."/>
        </authorList>
    </citation>
    <scope>NUCLEOTIDE SEQUENCE [LARGE SCALE GENOMIC DNA]</scope>
    <source>
        <strain evidence="3 4">JCM 16328</strain>
    </source>
</reference>
<dbReference type="Gene3D" id="2.60.40.10">
    <property type="entry name" value="Immunoglobulins"/>
    <property type="match status" value="1"/>
</dbReference>
<proteinExistence type="predicted"/>
<dbReference type="InterPro" id="IPR000601">
    <property type="entry name" value="PKD_dom"/>
</dbReference>
<dbReference type="InterPro" id="IPR029058">
    <property type="entry name" value="AB_hydrolase_fold"/>
</dbReference>
<evidence type="ECO:0000313" key="4">
    <source>
        <dbReference type="Proteomes" id="UP001500420"/>
    </source>
</evidence>
<evidence type="ECO:0000259" key="2">
    <source>
        <dbReference type="PROSITE" id="PS50093"/>
    </source>
</evidence>
<dbReference type="SMART" id="SM00089">
    <property type="entry name" value="PKD"/>
    <property type="match status" value="1"/>
</dbReference>
<feature type="compositionally biased region" description="Acidic residues" evidence="1">
    <location>
        <begin position="554"/>
        <end position="567"/>
    </location>
</feature>
<feature type="compositionally biased region" description="Acidic residues" evidence="1">
    <location>
        <begin position="469"/>
        <end position="487"/>
    </location>
</feature>
<feature type="compositionally biased region" description="Basic and acidic residues" evidence="1">
    <location>
        <begin position="489"/>
        <end position="501"/>
    </location>
</feature>
<name>A0AAV3TD74_9EURY</name>
<dbReference type="PROSITE" id="PS50093">
    <property type="entry name" value="PKD"/>
    <property type="match status" value="1"/>
</dbReference>
<dbReference type="RefSeq" id="WP_343774672.1">
    <property type="nucleotide sequence ID" value="NZ_BAAADV010000007.1"/>
</dbReference>
<feature type="region of interest" description="Disordered" evidence="1">
    <location>
        <begin position="457"/>
        <end position="575"/>
    </location>
</feature>
<accession>A0AAV3TD74</accession>
<dbReference type="Proteomes" id="UP001500420">
    <property type="component" value="Unassembled WGS sequence"/>
</dbReference>
<dbReference type="EMBL" id="BAAADV010000007">
    <property type="protein sequence ID" value="GAA0678143.1"/>
    <property type="molecule type" value="Genomic_DNA"/>
</dbReference>
<gene>
    <name evidence="3" type="ORF">GCM10009020_27940</name>
</gene>
<dbReference type="SUPFAM" id="SSF53474">
    <property type="entry name" value="alpha/beta-Hydrolases"/>
    <property type="match status" value="1"/>
</dbReference>
<organism evidence="3 4">
    <name type="scientific">Natronoarchaeum mannanilyticum</name>
    <dbReference type="NCBI Taxonomy" id="926360"/>
    <lineage>
        <taxon>Archaea</taxon>
        <taxon>Methanobacteriati</taxon>
        <taxon>Methanobacteriota</taxon>
        <taxon>Stenosarchaea group</taxon>
        <taxon>Halobacteria</taxon>
        <taxon>Halobacteriales</taxon>
        <taxon>Natronoarchaeaceae</taxon>
    </lineage>
</organism>
<dbReference type="AlphaFoldDB" id="A0AAV3TD74"/>